<reference evidence="3" key="1">
    <citation type="journal article" date="2019" name="Int. J. Syst. Evol. Microbiol.">
        <title>The Global Catalogue of Microorganisms (GCM) 10K type strain sequencing project: providing services to taxonomists for standard genome sequencing and annotation.</title>
        <authorList>
            <consortium name="The Broad Institute Genomics Platform"/>
            <consortium name="The Broad Institute Genome Sequencing Center for Infectious Disease"/>
            <person name="Wu L."/>
            <person name="Ma J."/>
        </authorList>
    </citation>
    <scope>NUCLEOTIDE SEQUENCE [LARGE SCALE GENOMIC DNA]</scope>
    <source>
        <strain evidence="3">JCM 17983</strain>
    </source>
</reference>
<organism evidence="2 3">
    <name type="scientific">Actinomycetospora straminea</name>
    <dbReference type="NCBI Taxonomy" id="663607"/>
    <lineage>
        <taxon>Bacteria</taxon>
        <taxon>Bacillati</taxon>
        <taxon>Actinomycetota</taxon>
        <taxon>Actinomycetes</taxon>
        <taxon>Pseudonocardiales</taxon>
        <taxon>Pseudonocardiaceae</taxon>
        <taxon>Actinomycetospora</taxon>
    </lineage>
</organism>
<dbReference type="Pfam" id="PF08241">
    <property type="entry name" value="Methyltransf_11"/>
    <property type="match status" value="1"/>
</dbReference>
<feature type="domain" description="Methyltransferase type 11" evidence="1">
    <location>
        <begin position="40"/>
        <end position="131"/>
    </location>
</feature>
<dbReference type="Proteomes" id="UP001500457">
    <property type="component" value="Unassembled WGS sequence"/>
</dbReference>
<dbReference type="InterPro" id="IPR029063">
    <property type="entry name" value="SAM-dependent_MTases_sf"/>
</dbReference>
<evidence type="ECO:0000259" key="1">
    <source>
        <dbReference type="Pfam" id="PF08241"/>
    </source>
</evidence>
<name>A0ABP9E3D4_9PSEU</name>
<dbReference type="Gene3D" id="3.40.50.150">
    <property type="entry name" value="Vaccinia Virus protein VP39"/>
    <property type="match status" value="1"/>
</dbReference>
<proteinExistence type="predicted"/>
<keyword evidence="3" id="KW-1185">Reference proteome</keyword>
<dbReference type="InterPro" id="IPR013216">
    <property type="entry name" value="Methyltransf_11"/>
</dbReference>
<dbReference type="RefSeq" id="WP_274229664.1">
    <property type="nucleotide sequence ID" value="NZ_BAABHQ010000002.1"/>
</dbReference>
<dbReference type="EMBL" id="BAABHQ010000002">
    <property type="protein sequence ID" value="GAA4864492.1"/>
    <property type="molecule type" value="Genomic_DNA"/>
</dbReference>
<gene>
    <name evidence="2" type="ORF">GCM10023203_10480</name>
</gene>
<protein>
    <recommendedName>
        <fullName evidence="1">Methyltransferase type 11 domain-containing protein</fullName>
    </recommendedName>
</protein>
<sequence>MRQTKWEQIAETRWGRYLSAREKDAIVTASRLAGPPGDALDIGAEGGRWARLLRDLGWSVTCTDVDEDAVALCAARLPDVRCLKVSPDREELPIGDRAVGLVICIEVIAVVSTAWFAPEVARVLAPGGSCVTVVWNCRSVRGWAANLLERYRHGRPHPYYTDDYASWRQRLVDHDFDIVSERGMAWFPFRRSSDSPAIPWATKLEDVLRLPRLVSWSPWVLVVARRRG</sequence>
<evidence type="ECO:0000313" key="3">
    <source>
        <dbReference type="Proteomes" id="UP001500457"/>
    </source>
</evidence>
<comment type="caution">
    <text evidence="2">The sequence shown here is derived from an EMBL/GenBank/DDBJ whole genome shotgun (WGS) entry which is preliminary data.</text>
</comment>
<dbReference type="SUPFAM" id="SSF53335">
    <property type="entry name" value="S-adenosyl-L-methionine-dependent methyltransferases"/>
    <property type="match status" value="1"/>
</dbReference>
<evidence type="ECO:0000313" key="2">
    <source>
        <dbReference type="EMBL" id="GAA4864492.1"/>
    </source>
</evidence>
<dbReference type="CDD" id="cd02440">
    <property type="entry name" value="AdoMet_MTases"/>
    <property type="match status" value="1"/>
</dbReference>
<accession>A0ABP9E3D4</accession>